<evidence type="ECO:0000256" key="1">
    <source>
        <dbReference type="ARBA" id="ARBA00022603"/>
    </source>
</evidence>
<dbReference type="RefSeq" id="WP_058749309.1">
    <property type="nucleotide sequence ID" value="NZ_LDRC01000025.1"/>
</dbReference>
<dbReference type="GO" id="GO:0008757">
    <property type="term" value="F:S-adenosylmethionine-dependent methyltransferase activity"/>
    <property type="evidence" value="ECO:0007669"/>
    <property type="project" value="TreeGrafter"/>
</dbReference>
<accession>A0A147DS81</accession>
<dbReference type="Proteomes" id="UP000072763">
    <property type="component" value="Unassembled WGS sequence"/>
</dbReference>
<dbReference type="Pfam" id="PF01596">
    <property type="entry name" value="Methyltransf_3"/>
    <property type="match status" value="1"/>
</dbReference>
<dbReference type="SUPFAM" id="SSF53335">
    <property type="entry name" value="S-adenosyl-L-methionine-dependent methyltransferases"/>
    <property type="match status" value="1"/>
</dbReference>
<dbReference type="PANTHER" id="PTHR10509">
    <property type="entry name" value="O-METHYLTRANSFERASE-RELATED"/>
    <property type="match status" value="1"/>
</dbReference>
<dbReference type="STRING" id="465820.NS263_05165"/>
<name>A0A147DS81_9MICO</name>
<dbReference type="InterPro" id="IPR029063">
    <property type="entry name" value="SAM-dependent_MTases_sf"/>
</dbReference>
<keyword evidence="2 4" id="KW-0808">Transferase</keyword>
<dbReference type="PROSITE" id="PS51682">
    <property type="entry name" value="SAM_OMT_I"/>
    <property type="match status" value="1"/>
</dbReference>
<dbReference type="InterPro" id="IPR002935">
    <property type="entry name" value="SAM_O-MeTrfase"/>
</dbReference>
<keyword evidence="3" id="KW-0949">S-adenosyl-L-methionine</keyword>
<evidence type="ECO:0000313" key="4">
    <source>
        <dbReference type="EMBL" id="KTR52675.1"/>
    </source>
</evidence>
<dbReference type="PATRIC" id="fig|465820.4.peg.1152"/>
<dbReference type="Gene3D" id="3.40.50.150">
    <property type="entry name" value="Vaccinia Virus protein VP39"/>
    <property type="match status" value="1"/>
</dbReference>
<dbReference type="InterPro" id="IPR050362">
    <property type="entry name" value="Cation-dep_OMT"/>
</dbReference>
<evidence type="ECO:0000313" key="5">
    <source>
        <dbReference type="Proteomes" id="UP000072763"/>
    </source>
</evidence>
<protein>
    <submittedName>
        <fullName evidence="4">Methyltransferase</fullName>
    </submittedName>
</protein>
<dbReference type="GO" id="GO:0032259">
    <property type="term" value="P:methylation"/>
    <property type="evidence" value="ECO:0007669"/>
    <property type="project" value="UniProtKB-KW"/>
</dbReference>
<keyword evidence="1 4" id="KW-0489">Methyltransferase</keyword>
<sequence>MSEKESNWKFAEDIVSEPEVIARAREHSLELGVEAISPAIGAQIAVVAAASRATSMIEIGTGLGVSGLWLLRGAPDATLTTIDVEVDHQQYARDAFIAAGTAPSRVRLIPGRANQVLPRMNEASYDVVLVDADPEHVIEYVEHGLRLARVGGTVLVPHALWRGRVADPVRRDRATTDFRLLLTEVSTSGAVRSALSPAGDGLLQMTKVSA</sequence>
<dbReference type="OrthoDB" id="4774874at2"/>
<evidence type="ECO:0000256" key="3">
    <source>
        <dbReference type="ARBA" id="ARBA00022691"/>
    </source>
</evidence>
<dbReference type="CDD" id="cd02440">
    <property type="entry name" value="AdoMet_MTases"/>
    <property type="match status" value="1"/>
</dbReference>
<dbReference type="PANTHER" id="PTHR10509:SF85">
    <property type="entry name" value="O-METHYLTRANSFERASE RV1220C-RELATED"/>
    <property type="match status" value="1"/>
</dbReference>
<dbReference type="EMBL" id="LDRC01000025">
    <property type="protein sequence ID" value="KTR52675.1"/>
    <property type="molecule type" value="Genomic_DNA"/>
</dbReference>
<organism evidence="4 5">
    <name type="scientific">Curtobacterium oceanosedimentum</name>
    <dbReference type="NCBI Taxonomy" id="465820"/>
    <lineage>
        <taxon>Bacteria</taxon>
        <taxon>Bacillati</taxon>
        <taxon>Actinomycetota</taxon>
        <taxon>Actinomycetes</taxon>
        <taxon>Micrococcales</taxon>
        <taxon>Microbacteriaceae</taxon>
        <taxon>Curtobacterium</taxon>
    </lineage>
</organism>
<comment type="caution">
    <text evidence="4">The sequence shown here is derived from an EMBL/GenBank/DDBJ whole genome shotgun (WGS) entry which is preliminary data.</text>
</comment>
<dbReference type="GO" id="GO:0008171">
    <property type="term" value="F:O-methyltransferase activity"/>
    <property type="evidence" value="ECO:0007669"/>
    <property type="project" value="InterPro"/>
</dbReference>
<gene>
    <name evidence="4" type="ORF">NS359_05500</name>
</gene>
<evidence type="ECO:0000256" key="2">
    <source>
        <dbReference type="ARBA" id="ARBA00022679"/>
    </source>
</evidence>
<proteinExistence type="predicted"/>
<dbReference type="AlphaFoldDB" id="A0A147DS81"/>
<reference evidence="4 5" key="1">
    <citation type="journal article" date="2016" name="Front. Microbiol.">
        <title>Genomic Resource of Rice Seed Associated Bacteria.</title>
        <authorList>
            <person name="Midha S."/>
            <person name="Bansal K."/>
            <person name="Sharma S."/>
            <person name="Kumar N."/>
            <person name="Patil P.P."/>
            <person name="Chaudhry V."/>
            <person name="Patil P.B."/>
        </authorList>
    </citation>
    <scope>NUCLEOTIDE SEQUENCE [LARGE SCALE GENOMIC DNA]</scope>
    <source>
        <strain evidence="4 5">NS359</strain>
    </source>
</reference>